<accession>A0A8K0E7G3</accession>
<sequence length="149" mass="16722">MKEGLLKEAPVKKWSNDKKVRKALQQLPKLFKGSGAPPVPLNEMLIVMLKEDDNVEDEAKRGKRRPAFLAVREGPDDCKAFVIVQGKPLAVAESVVDGFVALMGSLYCFQLPHPNSLAPAMVFLEYHILQDRLMNENDLSTLYKKAEEK</sequence>
<dbReference type="Proteomes" id="UP000838412">
    <property type="component" value="Chromosome 12"/>
</dbReference>
<organism evidence="1 2">
    <name type="scientific">Branchiostoma lanceolatum</name>
    <name type="common">Common lancelet</name>
    <name type="synonym">Amphioxus lanceolatum</name>
    <dbReference type="NCBI Taxonomy" id="7740"/>
    <lineage>
        <taxon>Eukaryota</taxon>
        <taxon>Metazoa</taxon>
        <taxon>Chordata</taxon>
        <taxon>Cephalochordata</taxon>
        <taxon>Leptocardii</taxon>
        <taxon>Amphioxiformes</taxon>
        <taxon>Branchiostomatidae</taxon>
        <taxon>Branchiostoma</taxon>
    </lineage>
</organism>
<gene>
    <name evidence="1" type="primary">Hypp6749</name>
    <name evidence="1" type="ORF">BLAG_LOCUS5766</name>
</gene>
<evidence type="ECO:0000313" key="1">
    <source>
        <dbReference type="EMBL" id="CAH1242475.1"/>
    </source>
</evidence>
<dbReference type="OrthoDB" id="8962263at2759"/>
<keyword evidence="2" id="KW-1185">Reference proteome</keyword>
<dbReference type="EMBL" id="OV696697">
    <property type="protein sequence ID" value="CAH1242475.1"/>
    <property type="molecule type" value="Genomic_DNA"/>
</dbReference>
<dbReference type="AlphaFoldDB" id="A0A8K0E7G3"/>
<name>A0A8K0E7G3_BRALA</name>
<proteinExistence type="predicted"/>
<reference evidence="1" key="1">
    <citation type="submission" date="2022-01" db="EMBL/GenBank/DDBJ databases">
        <authorList>
            <person name="Braso-Vives M."/>
        </authorList>
    </citation>
    <scope>NUCLEOTIDE SEQUENCE</scope>
</reference>
<evidence type="ECO:0000313" key="2">
    <source>
        <dbReference type="Proteomes" id="UP000838412"/>
    </source>
</evidence>
<protein>
    <submittedName>
        <fullName evidence="1">Hypp6749 protein</fullName>
    </submittedName>
</protein>